<feature type="compositionally biased region" description="Basic and acidic residues" evidence="1">
    <location>
        <begin position="555"/>
        <end position="566"/>
    </location>
</feature>
<reference evidence="3" key="1">
    <citation type="journal article" date="2023" name="Mol. Phylogenet. Evol.">
        <title>Genome-scale phylogeny and comparative genomics of the fungal order Sordariales.</title>
        <authorList>
            <person name="Hensen N."/>
            <person name="Bonometti L."/>
            <person name="Westerberg I."/>
            <person name="Brannstrom I.O."/>
            <person name="Guillou S."/>
            <person name="Cros-Aarteil S."/>
            <person name="Calhoun S."/>
            <person name="Haridas S."/>
            <person name="Kuo A."/>
            <person name="Mondo S."/>
            <person name="Pangilinan J."/>
            <person name="Riley R."/>
            <person name="LaButti K."/>
            <person name="Andreopoulos B."/>
            <person name="Lipzen A."/>
            <person name="Chen C."/>
            <person name="Yan M."/>
            <person name="Daum C."/>
            <person name="Ng V."/>
            <person name="Clum A."/>
            <person name="Steindorff A."/>
            <person name="Ohm R.A."/>
            <person name="Martin F."/>
            <person name="Silar P."/>
            <person name="Natvig D.O."/>
            <person name="Lalanne C."/>
            <person name="Gautier V."/>
            <person name="Ament-Velasquez S.L."/>
            <person name="Kruys A."/>
            <person name="Hutchinson M.I."/>
            <person name="Powell A.J."/>
            <person name="Barry K."/>
            <person name="Miller A.N."/>
            <person name="Grigoriev I.V."/>
            <person name="Debuchy R."/>
            <person name="Gladieux P."/>
            <person name="Hiltunen Thoren M."/>
            <person name="Johannesson H."/>
        </authorList>
    </citation>
    <scope>NUCLEOTIDE SEQUENCE</scope>
    <source>
        <strain evidence="3">SMH4131-1</strain>
    </source>
</reference>
<accession>A0AAE0J4G0</accession>
<feature type="compositionally biased region" description="Polar residues" evidence="1">
    <location>
        <begin position="39"/>
        <end position="52"/>
    </location>
</feature>
<evidence type="ECO:0000259" key="2">
    <source>
        <dbReference type="Pfam" id="PF24616"/>
    </source>
</evidence>
<feature type="compositionally biased region" description="Polar residues" evidence="1">
    <location>
        <begin position="65"/>
        <end position="82"/>
    </location>
</feature>
<dbReference type="InterPro" id="IPR056041">
    <property type="entry name" value="DUF7624"/>
</dbReference>
<feature type="compositionally biased region" description="Polar residues" evidence="1">
    <location>
        <begin position="534"/>
        <end position="543"/>
    </location>
</feature>
<feature type="compositionally biased region" description="Basic and acidic residues" evidence="1">
    <location>
        <begin position="506"/>
        <end position="515"/>
    </location>
</feature>
<dbReference type="EMBL" id="JAUEPO010000001">
    <property type="protein sequence ID" value="KAK3336728.1"/>
    <property type="molecule type" value="Genomic_DNA"/>
</dbReference>
<comment type="caution">
    <text evidence="3">The sequence shown here is derived from an EMBL/GenBank/DDBJ whole genome shotgun (WGS) entry which is preliminary data.</text>
</comment>
<dbReference type="Pfam" id="PF24616">
    <property type="entry name" value="DUF7624"/>
    <property type="match status" value="1"/>
</dbReference>
<gene>
    <name evidence="3" type="ORF">B0T19DRAFT_48454</name>
</gene>
<evidence type="ECO:0000256" key="1">
    <source>
        <dbReference type="SAM" id="MobiDB-lite"/>
    </source>
</evidence>
<organism evidence="3 4">
    <name type="scientific">Cercophora scortea</name>
    <dbReference type="NCBI Taxonomy" id="314031"/>
    <lineage>
        <taxon>Eukaryota</taxon>
        <taxon>Fungi</taxon>
        <taxon>Dikarya</taxon>
        <taxon>Ascomycota</taxon>
        <taxon>Pezizomycotina</taxon>
        <taxon>Sordariomycetes</taxon>
        <taxon>Sordariomycetidae</taxon>
        <taxon>Sordariales</taxon>
        <taxon>Lasiosphaeriaceae</taxon>
        <taxon>Cercophora</taxon>
    </lineage>
</organism>
<feature type="compositionally biased region" description="Low complexity" evidence="1">
    <location>
        <begin position="140"/>
        <end position="153"/>
    </location>
</feature>
<feature type="domain" description="DUF7624" evidence="2">
    <location>
        <begin position="590"/>
        <end position="727"/>
    </location>
</feature>
<reference evidence="3" key="2">
    <citation type="submission" date="2023-06" db="EMBL/GenBank/DDBJ databases">
        <authorList>
            <consortium name="Lawrence Berkeley National Laboratory"/>
            <person name="Haridas S."/>
            <person name="Hensen N."/>
            <person name="Bonometti L."/>
            <person name="Westerberg I."/>
            <person name="Brannstrom I.O."/>
            <person name="Guillou S."/>
            <person name="Cros-Aarteil S."/>
            <person name="Calhoun S."/>
            <person name="Kuo A."/>
            <person name="Mondo S."/>
            <person name="Pangilinan J."/>
            <person name="Riley R."/>
            <person name="Labutti K."/>
            <person name="Andreopoulos B."/>
            <person name="Lipzen A."/>
            <person name="Chen C."/>
            <person name="Yanf M."/>
            <person name="Daum C."/>
            <person name="Ng V."/>
            <person name="Clum A."/>
            <person name="Steindorff A."/>
            <person name="Ohm R."/>
            <person name="Martin F."/>
            <person name="Silar P."/>
            <person name="Natvig D."/>
            <person name="Lalanne C."/>
            <person name="Gautier V."/>
            <person name="Ament-Velasquez S.L."/>
            <person name="Kruys A."/>
            <person name="Hutchinson M.I."/>
            <person name="Powell A.J."/>
            <person name="Barry K."/>
            <person name="Miller A.N."/>
            <person name="Grigoriev I.V."/>
            <person name="Debuchy R."/>
            <person name="Gladieux P."/>
            <person name="Thoren M.H."/>
            <person name="Johannesson H."/>
        </authorList>
    </citation>
    <scope>NUCLEOTIDE SEQUENCE</scope>
    <source>
        <strain evidence="3">SMH4131-1</strain>
    </source>
</reference>
<feature type="compositionally biased region" description="Low complexity" evidence="1">
    <location>
        <begin position="517"/>
        <end position="526"/>
    </location>
</feature>
<evidence type="ECO:0000313" key="3">
    <source>
        <dbReference type="EMBL" id="KAK3336728.1"/>
    </source>
</evidence>
<feature type="region of interest" description="Disordered" evidence="1">
    <location>
        <begin position="1"/>
        <end position="104"/>
    </location>
</feature>
<dbReference type="Proteomes" id="UP001286456">
    <property type="component" value="Unassembled WGS sequence"/>
</dbReference>
<feature type="region of interest" description="Disordered" evidence="1">
    <location>
        <begin position="131"/>
        <end position="194"/>
    </location>
</feature>
<proteinExistence type="predicted"/>
<keyword evidence="4" id="KW-1185">Reference proteome</keyword>
<evidence type="ECO:0000313" key="4">
    <source>
        <dbReference type="Proteomes" id="UP001286456"/>
    </source>
</evidence>
<feature type="compositionally biased region" description="Low complexity" evidence="1">
    <location>
        <begin position="578"/>
        <end position="590"/>
    </location>
</feature>
<dbReference type="AlphaFoldDB" id="A0AAE0J4G0"/>
<feature type="region of interest" description="Disordered" evidence="1">
    <location>
        <begin position="479"/>
        <end position="590"/>
    </location>
</feature>
<name>A0AAE0J4G0_9PEZI</name>
<sequence length="727" mass="79697">MALEAPLRNSTGSIPSGYSPHADMSFSSSPESPALHSQYMASSGSDTQSLRPNSFMRPSSAYLMSPSSDIGPSPVTSNGTETTEIEDDLAEEHAEDGNRQPSLMMLRTNIPDHIRRSLSDEVVSVIHAPPSFQNWKSNDSGSKSSHANSVASSTMDSNTASPPASEPSTVIKTPSQPPPMVNTNVRPVSFGIDAPTPQAQRLEDVIGNDPSKLRSSTASSLELIPESYEAGENGDFDDDYGMDSTGGEESEVKALTAALEECWTLCNTLANLSSIHRERVFNSSGTPDAHEKAWKCCWKLCKRLYTSRNDNSESHNVRTNLDLCRDFCQALFDVREKKEEVADSILRVSFELNNHLYSAQDTRSLPEAFRERTLDFYITLCHRLMKQHNELAEETDSLLRACWSLAEMLFSLRQNRRDGKAADEELLGSAVQACWELCDIFREGWTQIRPDRGTPRPSHINFFSAGGFGLQSLSANHQAETVRSGAGSRASLHSKRESLRSLSDVTTERERERPRQRPIIPETPTTEFEDTPISPESSPQMQVPNILVLGSQPDSRSDRGERERGRWSSSASNLSGYSQSSQRTSSTATTATAAIEDINITRIKILIVKAAMNIGFSRDAAAADGIGGAAALQAFVKSLPTGSFGSLPSHATLLQNYKNLVLADSAFRTSAALPPRGKRVHAVEISKSVGWMTGRSSQYGFLRELFRLVFGFQVEDAESRKNVSIAV</sequence>
<protein>
    <recommendedName>
        <fullName evidence="2">DUF7624 domain-containing protein</fullName>
    </recommendedName>
</protein>
<feature type="compositionally biased region" description="Polar residues" evidence="1">
    <location>
        <begin position="154"/>
        <end position="174"/>
    </location>
</feature>